<keyword evidence="3" id="KW-1185">Reference proteome</keyword>
<evidence type="ECO:0000256" key="1">
    <source>
        <dbReference type="SAM" id="Phobius"/>
    </source>
</evidence>
<keyword evidence="1" id="KW-1133">Transmembrane helix</keyword>
<dbReference type="InterPro" id="IPR010419">
    <property type="entry name" value="CO_DH_gsu"/>
</dbReference>
<dbReference type="PANTHER" id="PTHR38588">
    <property type="entry name" value="BLL0334 PROTEIN"/>
    <property type="match status" value="1"/>
</dbReference>
<sequence length="234" mass="22865">MKVAGQATLHAPVDRVWAALNDPAVLVATIPGCERLEATGQDTYAMTVSAGVAAIKGTYAGTVALSRQRPPSSFLMSASGAGAPGTVSADVQVTLSESDGTTTVSYDADAVIGGVIGGVGQRMLVGVAKKLAAEFFAAVDEALAGRAAPAAKAASAASASSVSSATRPADFGGPSETAGVFLRADAPERASMPGPFGVAAAGAVLGAAIALLGVLLGARVATRVGPLSRRLSGS</sequence>
<dbReference type="Gene3D" id="3.30.530.20">
    <property type="match status" value="1"/>
</dbReference>
<evidence type="ECO:0000313" key="3">
    <source>
        <dbReference type="Proteomes" id="UP001056336"/>
    </source>
</evidence>
<dbReference type="RefSeq" id="WP_249773979.1">
    <property type="nucleotide sequence ID" value="NZ_CP097332.1"/>
</dbReference>
<keyword evidence="1" id="KW-0472">Membrane</keyword>
<evidence type="ECO:0000313" key="2">
    <source>
        <dbReference type="EMBL" id="UQX90083.1"/>
    </source>
</evidence>
<keyword evidence="1" id="KW-0812">Transmembrane</keyword>
<dbReference type="InterPro" id="IPR023393">
    <property type="entry name" value="START-like_dom_sf"/>
</dbReference>
<reference evidence="2" key="1">
    <citation type="journal article" date="2018" name="Int. J. Syst. Evol. Microbiol.">
        <title>Jatrophihabitans telluris sp. nov., isolated from sediment soil of lava forest wetlands and the emended description of the genus Jatrophihabitans.</title>
        <authorList>
            <person name="Lee K.C."/>
            <person name="Suh M.K."/>
            <person name="Eom M.K."/>
            <person name="Kim K.K."/>
            <person name="Kim J.S."/>
            <person name="Kim D.S."/>
            <person name="Ko S.H."/>
            <person name="Shin Y.K."/>
            <person name="Lee J.S."/>
        </authorList>
    </citation>
    <scope>NUCLEOTIDE SEQUENCE</scope>
    <source>
        <strain evidence="2">N237</strain>
    </source>
</reference>
<dbReference type="EMBL" id="CP097332">
    <property type="protein sequence ID" value="UQX90083.1"/>
    <property type="molecule type" value="Genomic_DNA"/>
</dbReference>
<name>A0ABY4R2N0_9ACTN</name>
<dbReference type="SUPFAM" id="SSF55961">
    <property type="entry name" value="Bet v1-like"/>
    <property type="match status" value="1"/>
</dbReference>
<dbReference type="CDD" id="cd05018">
    <property type="entry name" value="CoxG"/>
    <property type="match status" value="1"/>
</dbReference>
<dbReference type="Proteomes" id="UP001056336">
    <property type="component" value="Chromosome"/>
</dbReference>
<dbReference type="Pfam" id="PF06240">
    <property type="entry name" value="COXG"/>
    <property type="match status" value="1"/>
</dbReference>
<accession>A0ABY4R2N0</accession>
<reference evidence="2" key="2">
    <citation type="submission" date="2022-05" db="EMBL/GenBank/DDBJ databases">
        <authorList>
            <person name="Kim J.-S."/>
            <person name="Lee K."/>
            <person name="Suh M."/>
            <person name="Eom M."/>
            <person name="Kim J.-S."/>
            <person name="Kim D.-S."/>
            <person name="Ko S.-H."/>
            <person name="Shin Y."/>
            <person name="Lee J.-S."/>
        </authorList>
    </citation>
    <scope>NUCLEOTIDE SEQUENCE</scope>
    <source>
        <strain evidence="2">N237</strain>
    </source>
</reference>
<organism evidence="2 3">
    <name type="scientific">Jatrophihabitans telluris</name>
    <dbReference type="NCBI Taxonomy" id="2038343"/>
    <lineage>
        <taxon>Bacteria</taxon>
        <taxon>Bacillati</taxon>
        <taxon>Actinomycetota</taxon>
        <taxon>Actinomycetes</taxon>
        <taxon>Jatrophihabitantales</taxon>
        <taxon>Jatrophihabitantaceae</taxon>
        <taxon>Jatrophihabitans</taxon>
    </lineage>
</organism>
<proteinExistence type="predicted"/>
<feature type="transmembrane region" description="Helical" evidence="1">
    <location>
        <begin position="196"/>
        <end position="221"/>
    </location>
</feature>
<gene>
    <name evidence="2" type="ORF">M6D93_08795</name>
</gene>
<dbReference type="PANTHER" id="PTHR38588:SF1">
    <property type="entry name" value="BLL0334 PROTEIN"/>
    <property type="match status" value="1"/>
</dbReference>
<protein>
    <submittedName>
        <fullName evidence="2">Carbon monoxide dehydrogenase subunit G</fullName>
    </submittedName>
</protein>